<sequence>MVMADSALPLSHDAFYLDATARMFGWHVTRESDETLVLRLTDRRLRALFWHDGGFRFARATGPGSGDVELGLREVLDVLEEYGTAQPTQ</sequence>
<evidence type="ECO:0000313" key="2">
    <source>
        <dbReference type="Proteomes" id="UP000248039"/>
    </source>
</evidence>
<keyword evidence="2" id="KW-1185">Reference proteome</keyword>
<dbReference type="RefSeq" id="WP_110669232.1">
    <property type="nucleotide sequence ID" value="NZ_PYBW01000041.1"/>
</dbReference>
<organism evidence="1 2">
    <name type="scientific">Streptomyces tateyamensis</name>
    <dbReference type="NCBI Taxonomy" id="565073"/>
    <lineage>
        <taxon>Bacteria</taxon>
        <taxon>Bacillati</taxon>
        <taxon>Actinomycetota</taxon>
        <taxon>Actinomycetes</taxon>
        <taxon>Kitasatosporales</taxon>
        <taxon>Streptomycetaceae</taxon>
        <taxon>Streptomyces</taxon>
    </lineage>
</organism>
<evidence type="ECO:0000313" key="1">
    <source>
        <dbReference type="EMBL" id="PYC79974.1"/>
    </source>
</evidence>
<dbReference type="Proteomes" id="UP000248039">
    <property type="component" value="Unassembled WGS sequence"/>
</dbReference>
<reference evidence="1 2" key="1">
    <citation type="submission" date="2018-03" db="EMBL/GenBank/DDBJ databases">
        <title>Bioinformatic expansion and discovery of thiopeptide antibiotics.</title>
        <authorList>
            <person name="Schwalen C.J."/>
            <person name="Hudson G.A."/>
            <person name="Mitchell D.A."/>
        </authorList>
    </citation>
    <scope>NUCLEOTIDE SEQUENCE [LARGE SCALE GENOMIC DNA]</scope>
    <source>
        <strain evidence="1 2">ATCC 21389</strain>
    </source>
</reference>
<accession>A0A2V4NDY0</accession>
<gene>
    <name evidence="1" type="ORF">C7C46_13550</name>
</gene>
<comment type="caution">
    <text evidence="1">The sequence shown here is derived from an EMBL/GenBank/DDBJ whole genome shotgun (WGS) entry which is preliminary data.</text>
</comment>
<name>A0A2V4NDY0_9ACTN</name>
<dbReference type="AlphaFoldDB" id="A0A2V4NDY0"/>
<proteinExistence type="predicted"/>
<dbReference type="EMBL" id="PYBW01000041">
    <property type="protein sequence ID" value="PYC79974.1"/>
    <property type="molecule type" value="Genomic_DNA"/>
</dbReference>
<protein>
    <submittedName>
        <fullName evidence="1">Uncharacterized protein</fullName>
    </submittedName>
</protein>